<accession>A0A4Y5JXA6</accession>
<reference evidence="2" key="1">
    <citation type="journal article" date="2020" name="bioRxiv">
        <title>Integrative omics analysis of Pseudomonas aeruginosa virus PA5oct highlights the molecular complexity of jumbo phages.</title>
        <authorList>
            <person name="Lood C."/>
            <person name="Danis-Wlodarczyk K."/>
            <person name="Blasdel B.G."/>
            <person name="Jang H.B."/>
            <person name="Vandenheuvel D."/>
            <person name="Briers Y."/>
            <person name="Noben J.-P."/>
            <person name="van Noort V."/>
            <person name="Drulis-Kawa Z."/>
            <person name="Lavigne R."/>
        </authorList>
    </citation>
    <scope>NUCLEOTIDE SEQUENCE [LARGE SCALE GENOMIC DNA]</scope>
</reference>
<protein>
    <submittedName>
        <fullName evidence="1">Uncharacterized protein</fullName>
    </submittedName>
</protein>
<gene>
    <name evidence="1" type="ORF">EST35_0131</name>
</gene>
<dbReference type="EMBL" id="MK797984">
    <property type="protein sequence ID" value="QCG76013.1"/>
    <property type="molecule type" value="Genomic_DNA"/>
</dbReference>
<organism evidence="1 2">
    <name type="scientific">Pseudomonas phage vB_PaeM_PA5oct</name>
    <dbReference type="NCBI Taxonomy" id="2163605"/>
    <lineage>
        <taxon>Viruses</taxon>
        <taxon>Duplodnaviria</taxon>
        <taxon>Heunggongvirae</taxon>
        <taxon>Uroviricota</taxon>
        <taxon>Caudoviricetes</taxon>
        <taxon>Arenbergviridae</taxon>
        <taxon>Wroclawvirus</taxon>
        <taxon>Wroclawvirus PA5oct</taxon>
    </lineage>
</organism>
<evidence type="ECO:0000313" key="1">
    <source>
        <dbReference type="EMBL" id="QCG76013.1"/>
    </source>
</evidence>
<evidence type="ECO:0000313" key="2">
    <source>
        <dbReference type="Proteomes" id="UP000316733"/>
    </source>
</evidence>
<sequence>MAKEKVTFPIYKFNRIAEMADKYNSKTKTQRFQVMSKFKGTQLIEVGLYDTKDKKYVLVDTRHYTMDDCIKEMESMISGK</sequence>
<proteinExistence type="predicted"/>
<name>A0A4Y5JXA6_9CAUD</name>
<keyword evidence="2" id="KW-1185">Reference proteome</keyword>
<dbReference type="Proteomes" id="UP000316733">
    <property type="component" value="Segment"/>
</dbReference>